<dbReference type="HOGENOM" id="CLU_3010474_0_0_10"/>
<dbReference type="Proteomes" id="UP000003167">
    <property type="component" value="Unassembled WGS sequence"/>
</dbReference>
<dbReference type="EMBL" id="AGEK01000028">
    <property type="protein sequence ID" value="EHO69741.1"/>
    <property type="molecule type" value="Genomic_DNA"/>
</dbReference>
<dbReference type="AlphaFoldDB" id="H1HN54"/>
<protein>
    <submittedName>
        <fullName evidence="1">Uncharacterized protein</fullName>
    </submittedName>
</protein>
<evidence type="ECO:0000313" key="1">
    <source>
        <dbReference type="EMBL" id="EHO69741.1"/>
    </source>
</evidence>
<proteinExistence type="predicted"/>
<keyword evidence="2" id="KW-1185">Reference proteome</keyword>
<organism evidence="1 2">
    <name type="scientific">Segatella maculosa OT 289</name>
    <dbReference type="NCBI Taxonomy" id="999422"/>
    <lineage>
        <taxon>Bacteria</taxon>
        <taxon>Pseudomonadati</taxon>
        <taxon>Bacteroidota</taxon>
        <taxon>Bacteroidia</taxon>
        <taxon>Bacteroidales</taxon>
        <taxon>Prevotellaceae</taxon>
        <taxon>Segatella</taxon>
    </lineage>
</organism>
<gene>
    <name evidence="1" type="ORF">HMPREF9944_01598</name>
</gene>
<sequence length="56" mass="6460">MDFVDRKKERVRSLKTIQVAEKKFVVVYGGGVWTNRRSSNLSSSILMSNDDVHLDF</sequence>
<name>H1HN54_9BACT</name>
<dbReference type="STRING" id="999422.HMPREF9944_01598"/>
<reference evidence="1 2" key="1">
    <citation type="submission" date="2011-12" db="EMBL/GenBank/DDBJ databases">
        <title>The Genome Sequence of Prevotella maculosa OT 289.</title>
        <authorList>
            <consortium name="The Broad Institute Genome Sequencing Platform"/>
            <person name="Earl A."/>
            <person name="Ward D."/>
            <person name="Feldgarden M."/>
            <person name="Gevers D."/>
            <person name="Izard J."/>
            <person name="Blanton J.M."/>
            <person name="Mathney J."/>
            <person name="Tanner A.C."/>
            <person name="Dewhirst F.E."/>
            <person name="Young S.K."/>
            <person name="Zeng Q."/>
            <person name="Gargeya S."/>
            <person name="Fitzgerald M."/>
            <person name="Haas B."/>
            <person name="Abouelleil A."/>
            <person name="Alvarado L."/>
            <person name="Arachchi H.M."/>
            <person name="Berlin A."/>
            <person name="Chapman S.B."/>
            <person name="Gearin G."/>
            <person name="Goldberg J."/>
            <person name="Griggs A."/>
            <person name="Gujja S."/>
            <person name="Hansen M."/>
            <person name="Heiman D."/>
            <person name="Howarth C."/>
            <person name="Larimer J."/>
            <person name="Lui A."/>
            <person name="MacDonald P.J.P."/>
            <person name="McCowen C."/>
            <person name="Montmayeur A."/>
            <person name="Murphy C."/>
            <person name="Neiman D."/>
            <person name="Pearson M."/>
            <person name="Priest M."/>
            <person name="Roberts A."/>
            <person name="Saif S."/>
            <person name="Shea T."/>
            <person name="Sisk P."/>
            <person name="Stolte C."/>
            <person name="Sykes S."/>
            <person name="Wortman J."/>
            <person name="Nusbaum C."/>
            <person name="Birren B."/>
        </authorList>
    </citation>
    <scope>NUCLEOTIDE SEQUENCE [LARGE SCALE GENOMIC DNA]</scope>
    <source>
        <strain evidence="1 2">OT 289</strain>
    </source>
</reference>
<evidence type="ECO:0000313" key="2">
    <source>
        <dbReference type="Proteomes" id="UP000003167"/>
    </source>
</evidence>
<comment type="caution">
    <text evidence="1">The sequence shown here is derived from an EMBL/GenBank/DDBJ whole genome shotgun (WGS) entry which is preliminary data.</text>
</comment>
<accession>H1HN54</accession>
<dbReference type="PATRIC" id="fig|999422.3.peg.1678"/>